<gene>
    <name evidence="1" type="ORF">OUZ56_008644</name>
</gene>
<sequence>MSSKKKSARTYRSGAAGKRDTASDVLWLIAATTMERMEQDLEECEEVLSITRPYVLPDCLGGLPGVSSH</sequence>
<protein>
    <submittedName>
        <fullName evidence="1">Uncharacterized protein</fullName>
    </submittedName>
</protein>
<proteinExistence type="predicted"/>
<accession>A0ABR0ADL3</accession>
<evidence type="ECO:0000313" key="2">
    <source>
        <dbReference type="Proteomes" id="UP001234178"/>
    </source>
</evidence>
<reference evidence="1 2" key="1">
    <citation type="journal article" date="2023" name="Nucleic Acids Res.">
        <title>The hologenome of Daphnia magna reveals possible DNA methylation and microbiome-mediated evolution of the host genome.</title>
        <authorList>
            <person name="Chaturvedi A."/>
            <person name="Li X."/>
            <person name="Dhandapani V."/>
            <person name="Marshall H."/>
            <person name="Kissane S."/>
            <person name="Cuenca-Cambronero M."/>
            <person name="Asole G."/>
            <person name="Calvet F."/>
            <person name="Ruiz-Romero M."/>
            <person name="Marangio P."/>
            <person name="Guigo R."/>
            <person name="Rago D."/>
            <person name="Mirbahai L."/>
            <person name="Eastwood N."/>
            <person name="Colbourne J.K."/>
            <person name="Zhou J."/>
            <person name="Mallon E."/>
            <person name="Orsini L."/>
        </authorList>
    </citation>
    <scope>NUCLEOTIDE SEQUENCE [LARGE SCALE GENOMIC DNA]</scope>
    <source>
        <strain evidence="1">LRV0_1</strain>
    </source>
</reference>
<dbReference type="EMBL" id="JAOYFB010000037">
    <property type="protein sequence ID" value="KAK4023221.1"/>
    <property type="molecule type" value="Genomic_DNA"/>
</dbReference>
<keyword evidence="2" id="KW-1185">Reference proteome</keyword>
<organism evidence="1 2">
    <name type="scientific">Daphnia magna</name>
    <dbReference type="NCBI Taxonomy" id="35525"/>
    <lineage>
        <taxon>Eukaryota</taxon>
        <taxon>Metazoa</taxon>
        <taxon>Ecdysozoa</taxon>
        <taxon>Arthropoda</taxon>
        <taxon>Crustacea</taxon>
        <taxon>Branchiopoda</taxon>
        <taxon>Diplostraca</taxon>
        <taxon>Cladocera</taxon>
        <taxon>Anomopoda</taxon>
        <taxon>Daphniidae</taxon>
        <taxon>Daphnia</taxon>
    </lineage>
</organism>
<name>A0ABR0ADL3_9CRUS</name>
<dbReference type="Proteomes" id="UP001234178">
    <property type="component" value="Unassembled WGS sequence"/>
</dbReference>
<comment type="caution">
    <text evidence="1">The sequence shown here is derived from an EMBL/GenBank/DDBJ whole genome shotgun (WGS) entry which is preliminary data.</text>
</comment>
<evidence type="ECO:0000313" key="1">
    <source>
        <dbReference type="EMBL" id="KAK4023221.1"/>
    </source>
</evidence>